<protein>
    <submittedName>
        <fullName evidence="2">Uncharacterized protein</fullName>
    </submittedName>
</protein>
<name>A0AAC9JMW3_9HYPH</name>
<evidence type="ECO:0000313" key="3">
    <source>
        <dbReference type="Proteomes" id="UP000182703"/>
    </source>
</evidence>
<dbReference type="AlphaFoldDB" id="A0AAC9JMW3"/>
<gene>
    <name evidence="2" type="ORF">BOQ54_04705</name>
</gene>
<dbReference type="Proteomes" id="UP000182703">
    <property type="component" value="Chromosome"/>
</dbReference>
<dbReference type="EMBL" id="CP018095">
    <property type="protein sequence ID" value="APF36708.1"/>
    <property type="molecule type" value="Genomic_DNA"/>
</dbReference>
<feature type="region of interest" description="Disordered" evidence="1">
    <location>
        <begin position="52"/>
        <end position="75"/>
    </location>
</feature>
<evidence type="ECO:0000256" key="1">
    <source>
        <dbReference type="SAM" id="MobiDB-lite"/>
    </source>
</evidence>
<proteinExistence type="predicted"/>
<feature type="compositionally biased region" description="Basic and acidic residues" evidence="1">
    <location>
        <begin position="64"/>
        <end position="75"/>
    </location>
</feature>
<dbReference type="KEGG" id="cdq:BOQ54_04705"/>
<dbReference type="RefSeq" id="WP_071923388.1">
    <property type="nucleotide sequence ID" value="NZ_CP018095.1"/>
</dbReference>
<keyword evidence="3" id="KW-1185">Reference proteome</keyword>
<sequence length="75" mass="8227">MNWLTVLSALARIVLAILEMARERQAKGAGRAEAIAESATHALDLIRKARDARRAAADATVDPGRLRDDDGFRRD</sequence>
<evidence type="ECO:0000313" key="2">
    <source>
        <dbReference type="EMBL" id="APF36708.1"/>
    </source>
</evidence>
<reference evidence="2 3" key="1">
    <citation type="submission" date="2016-11" db="EMBL/GenBank/DDBJ databases">
        <title>Complete genome sequence of the aerobically denitrifying bacterium Chelatococcus daeguensis TAD1.</title>
        <authorList>
            <person name="Yang Y."/>
            <person name="Huang S."/>
            <person name="Lin E."/>
        </authorList>
    </citation>
    <scope>NUCLEOTIDE SEQUENCE [LARGE SCALE GENOMIC DNA]</scope>
    <source>
        <strain evidence="2 3">TAD1</strain>
    </source>
</reference>
<organism evidence="2 3">
    <name type="scientific">Chelatococcus daeguensis</name>
    <dbReference type="NCBI Taxonomy" id="444444"/>
    <lineage>
        <taxon>Bacteria</taxon>
        <taxon>Pseudomonadati</taxon>
        <taxon>Pseudomonadota</taxon>
        <taxon>Alphaproteobacteria</taxon>
        <taxon>Hyphomicrobiales</taxon>
        <taxon>Chelatococcaceae</taxon>
        <taxon>Chelatococcus</taxon>
    </lineage>
</organism>
<accession>A0AAC9JMW3</accession>